<dbReference type="Proteomes" id="UP000234341">
    <property type="component" value="Unassembled WGS sequence"/>
</dbReference>
<organism evidence="2 3">
    <name type="scientific">Cupriavidus pauculus</name>
    <dbReference type="NCBI Taxonomy" id="82633"/>
    <lineage>
        <taxon>Bacteria</taxon>
        <taxon>Pseudomonadati</taxon>
        <taxon>Pseudomonadota</taxon>
        <taxon>Betaproteobacteria</taxon>
        <taxon>Burkholderiales</taxon>
        <taxon>Burkholderiaceae</taxon>
        <taxon>Cupriavidus</taxon>
    </lineage>
</organism>
<evidence type="ECO:0000313" key="3">
    <source>
        <dbReference type="Proteomes" id="UP000234341"/>
    </source>
</evidence>
<evidence type="ECO:0000313" key="2">
    <source>
        <dbReference type="EMBL" id="PLQ02482.1"/>
    </source>
</evidence>
<gene>
    <name evidence="2" type="ORF">CYJ10_04115</name>
</gene>
<name>A0A2N5CJT8_9BURK</name>
<dbReference type="AlphaFoldDB" id="A0A2N5CJT8"/>
<accession>A0A2N5CJT8</accession>
<evidence type="ECO:0000256" key="1">
    <source>
        <dbReference type="SAM" id="MobiDB-lite"/>
    </source>
</evidence>
<feature type="region of interest" description="Disordered" evidence="1">
    <location>
        <begin position="34"/>
        <end position="60"/>
    </location>
</feature>
<comment type="caution">
    <text evidence="2">The sequence shown here is derived from an EMBL/GenBank/DDBJ whole genome shotgun (WGS) entry which is preliminary data.</text>
</comment>
<proteinExistence type="predicted"/>
<protein>
    <submittedName>
        <fullName evidence="2">Uncharacterized protein</fullName>
    </submittedName>
</protein>
<dbReference type="EMBL" id="PJRP01000001">
    <property type="protein sequence ID" value="PLQ02482.1"/>
    <property type="molecule type" value="Genomic_DNA"/>
</dbReference>
<dbReference type="RefSeq" id="WP_101680253.1">
    <property type="nucleotide sequence ID" value="NZ_PJRP01000001.1"/>
</dbReference>
<reference evidence="2 3" key="1">
    <citation type="submission" date="2017-12" db="EMBL/GenBank/DDBJ databases">
        <title>Genome sequence of the active heterotrophic nitrifier-denitrifier, Cupriavidus pauculus UM1.</title>
        <authorList>
            <person name="Putonti C."/>
            <person name="Castignetti D."/>
        </authorList>
    </citation>
    <scope>NUCLEOTIDE SEQUENCE [LARGE SCALE GENOMIC DNA]</scope>
    <source>
        <strain evidence="2 3">UM1</strain>
    </source>
</reference>
<sequence>MVADLRGVDFVMASSWMPTGRDTITHQVIATIPRRQRRRARPPYQLSAHRASPNKAMQMPLSRLSDSTWRDYSATYAGQGAAIAFLPAWLLARQARPGKPETDDA</sequence>